<dbReference type="AlphaFoldDB" id="A0A2A9F875"/>
<evidence type="ECO:0000256" key="1">
    <source>
        <dbReference type="SAM" id="MobiDB-lite"/>
    </source>
</evidence>
<proteinExistence type="predicted"/>
<comment type="caution">
    <text evidence="4">The sequence shown here is derived from an EMBL/GenBank/DDBJ whole genome shotgun (WGS) entry which is preliminary data.</text>
</comment>
<feature type="compositionally biased region" description="Low complexity" evidence="1">
    <location>
        <begin position="722"/>
        <end position="744"/>
    </location>
</feature>
<organism evidence="4 5">
    <name type="scientific">Amycolatopsis sulphurea</name>
    <dbReference type="NCBI Taxonomy" id="76022"/>
    <lineage>
        <taxon>Bacteria</taxon>
        <taxon>Bacillati</taxon>
        <taxon>Actinomycetota</taxon>
        <taxon>Actinomycetes</taxon>
        <taxon>Pseudonocardiales</taxon>
        <taxon>Pseudonocardiaceae</taxon>
        <taxon>Amycolatopsis</taxon>
    </lineage>
</organism>
<feature type="region of interest" description="Disordered" evidence="1">
    <location>
        <begin position="687"/>
        <end position="744"/>
    </location>
</feature>
<sequence>MITRILRLMLAAVLAVAGVGLALGPAEAAPAGTAVTVSGTGDFASLKVTVGQTTNLINQTVHLSWTGGAPTGPEGNFYTNFLQVMQCWGDDPAGPDREQCQYGGLASQLNPASGAFLRNRQLSYGSLIDPLEDPFDRTPGAAAVTVPFRSVTGATTTSPGDFFTAGTTNEVPLAKTRLDGGGDLDFEVQTNTEAYGLGCGVVDQTTGKPRHCWLVVVPRSDKEVNGQVAGTSYTHSWLDSSPLSTTNWSHRLQVRLDFQPVGSACPLGAAERSTTGHEFMAEAVLRWQPKLCAGSGKVFGYTQLPDQVARGVLQSDKPGLNFITDPVPPGEAARPLVYAPVALSGLSIAFMIERQSGGSGSGAAPSVWQRDGEQVMELNLTPRLVAKLLTQSYRGALPGPADYLADNQVSLTLDPDFREANGDLADSLKTIATVDALVSTVDYDQTAVLWSWINADPDARAFLDGKPDKWGMTVNPHYKGMTLPVPTFPKSDLSCFGADLTETCALERHPLANDMHDAARAASRGDSLGKEPTNLRNPDGTKNLASVSRDPVGARRLIAITDTATAVRYGLPMAKLRNSSGAYVAPTADALLAGVAAMKDSGVDGVKVPNPTSTAAAAYPLTNLSYATTAPSALDTAAGADYANFIRYAVGDGQTPGIEPGQLPDGYVPLPDDLRRQARDAATKIAGLAGKPVGTPDQAAGGAGNAPGSGGTADNSGTSALADAGTAAPDKAAAPAGGPGPVKAAVPTKTIAQQQATQSSPTPASPVGIVRWVLVVLLAVGALAAGGGPALLRLSGRRGR</sequence>
<accession>A0A2A9F875</accession>
<feature type="signal peptide" evidence="3">
    <location>
        <begin position="1"/>
        <end position="28"/>
    </location>
</feature>
<gene>
    <name evidence="4" type="ORF">ATK36_2026</name>
</gene>
<keyword evidence="2" id="KW-0472">Membrane</keyword>
<dbReference type="SUPFAM" id="SSF53850">
    <property type="entry name" value="Periplasmic binding protein-like II"/>
    <property type="match status" value="1"/>
</dbReference>
<evidence type="ECO:0000256" key="3">
    <source>
        <dbReference type="SAM" id="SignalP"/>
    </source>
</evidence>
<keyword evidence="2" id="KW-0812">Transmembrane</keyword>
<name>A0A2A9F875_9PSEU</name>
<evidence type="ECO:0000313" key="4">
    <source>
        <dbReference type="EMBL" id="PFG47016.1"/>
    </source>
</evidence>
<feature type="compositionally biased region" description="Gly residues" evidence="1">
    <location>
        <begin position="701"/>
        <end position="711"/>
    </location>
</feature>
<protein>
    <recommendedName>
        <fullName evidence="6">PBP domain-containing protein</fullName>
    </recommendedName>
</protein>
<keyword evidence="2" id="KW-1133">Transmembrane helix</keyword>
<dbReference type="Gene3D" id="3.40.190.10">
    <property type="entry name" value="Periplasmic binding protein-like II"/>
    <property type="match status" value="1"/>
</dbReference>
<dbReference type="Proteomes" id="UP000243542">
    <property type="component" value="Unassembled WGS sequence"/>
</dbReference>
<evidence type="ECO:0000313" key="5">
    <source>
        <dbReference type="Proteomes" id="UP000243542"/>
    </source>
</evidence>
<dbReference type="EMBL" id="PDJK01000002">
    <property type="protein sequence ID" value="PFG47016.1"/>
    <property type="molecule type" value="Genomic_DNA"/>
</dbReference>
<evidence type="ECO:0008006" key="6">
    <source>
        <dbReference type="Google" id="ProtNLM"/>
    </source>
</evidence>
<evidence type="ECO:0000256" key="2">
    <source>
        <dbReference type="SAM" id="Phobius"/>
    </source>
</evidence>
<keyword evidence="3" id="KW-0732">Signal</keyword>
<reference evidence="4 5" key="1">
    <citation type="submission" date="2017-10" db="EMBL/GenBank/DDBJ databases">
        <title>Sequencing the genomes of 1000 actinobacteria strains.</title>
        <authorList>
            <person name="Klenk H.-P."/>
        </authorList>
    </citation>
    <scope>NUCLEOTIDE SEQUENCE [LARGE SCALE GENOMIC DNA]</scope>
    <source>
        <strain evidence="4 5">DSM 46092</strain>
    </source>
</reference>
<feature type="chain" id="PRO_5012879852" description="PBP domain-containing protein" evidence="3">
    <location>
        <begin position="29"/>
        <end position="800"/>
    </location>
</feature>
<dbReference type="RefSeq" id="WP_245914574.1">
    <property type="nucleotide sequence ID" value="NZ_JBIAKZ010000022.1"/>
</dbReference>
<keyword evidence="5" id="KW-1185">Reference proteome</keyword>
<feature type="transmembrane region" description="Helical" evidence="2">
    <location>
        <begin position="769"/>
        <end position="792"/>
    </location>
</feature>
<feature type="region of interest" description="Disordered" evidence="1">
    <location>
        <begin position="523"/>
        <end position="547"/>
    </location>
</feature>